<organism evidence="9 10">
    <name type="scientific">Dietzia kunjamensis subsp. schimae</name>
    <dbReference type="NCBI Taxonomy" id="498198"/>
    <lineage>
        <taxon>Bacteria</taxon>
        <taxon>Bacillati</taxon>
        <taxon>Actinomycetota</taxon>
        <taxon>Actinomycetes</taxon>
        <taxon>Mycobacteriales</taxon>
        <taxon>Dietziaceae</taxon>
        <taxon>Dietzia</taxon>
    </lineage>
</organism>
<reference evidence="9 10" key="1">
    <citation type="submission" date="2017-05" db="EMBL/GenBank/DDBJ databases">
        <authorList>
            <person name="Varghese N."/>
            <person name="Submissions S."/>
        </authorList>
    </citation>
    <scope>NUCLEOTIDE SEQUENCE [LARGE SCALE GENOMIC DNA]</scope>
    <source>
        <strain evidence="9 10">DSM 45139</strain>
    </source>
</reference>
<dbReference type="CDD" id="cd06558">
    <property type="entry name" value="crotonase-like"/>
    <property type="match status" value="1"/>
</dbReference>
<evidence type="ECO:0000313" key="9">
    <source>
        <dbReference type="EMBL" id="SMO81866.1"/>
    </source>
</evidence>
<evidence type="ECO:0000256" key="6">
    <source>
        <dbReference type="ARBA" id="ARBA00023709"/>
    </source>
</evidence>
<dbReference type="Gene3D" id="1.10.12.10">
    <property type="entry name" value="Lyase 2-enoyl-coa Hydratase, Chain A, domain 2"/>
    <property type="match status" value="1"/>
</dbReference>
<dbReference type="EMBL" id="FXTG01000007">
    <property type="protein sequence ID" value="SMO81866.1"/>
    <property type="molecule type" value="Genomic_DNA"/>
</dbReference>
<comment type="caution">
    <text evidence="9">The sequence shown here is derived from an EMBL/GenBank/DDBJ whole genome shotgun (WGS) entry which is preliminary data.</text>
</comment>
<keyword evidence="5" id="KW-0456">Lyase</keyword>
<dbReference type="Gene3D" id="3.90.226.10">
    <property type="entry name" value="2-enoyl-CoA Hydratase, Chain A, domain 1"/>
    <property type="match status" value="1"/>
</dbReference>
<comment type="similarity">
    <text evidence="2 8">Belongs to the enoyl-CoA hydratase/isomerase family.</text>
</comment>
<dbReference type="GeneID" id="97418234"/>
<dbReference type="InterPro" id="IPR014748">
    <property type="entry name" value="Enoyl-CoA_hydra_C"/>
</dbReference>
<keyword evidence="10" id="KW-1185">Reference proteome</keyword>
<dbReference type="InterPro" id="IPR018376">
    <property type="entry name" value="Enoyl-CoA_hyd/isom_CS"/>
</dbReference>
<dbReference type="PANTHER" id="PTHR11941">
    <property type="entry name" value="ENOYL-COA HYDRATASE-RELATED"/>
    <property type="match status" value="1"/>
</dbReference>
<dbReference type="PANTHER" id="PTHR11941:SF169">
    <property type="entry name" value="(7AS)-7A-METHYL-1,5-DIOXO-2,3,5,6,7,7A-HEXAHYDRO-1H-INDENE-CARBOXYL-COA HYDROLASE"/>
    <property type="match status" value="1"/>
</dbReference>
<dbReference type="Pfam" id="PF00378">
    <property type="entry name" value="ECH_1"/>
    <property type="match status" value="1"/>
</dbReference>
<keyword evidence="3" id="KW-0276">Fatty acid metabolism</keyword>
<evidence type="ECO:0000313" key="10">
    <source>
        <dbReference type="Proteomes" id="UP000315460"/>
    </source>
</evidence>
<dbReference type="InterPro" id="IPR001753">
    <property type="entry name" value="Enoyl-CoA_hydra/iso"/>
</dbReference>
<keyword evidence="4" id="KW-0443">Lipid metabolism</keyword>
<comment type="catalytic activity">
    <reaction evidence="6">
        <text>a (3S)-3-hydroxyacyl-CoA = a (2E)-enoyl-CoA + H2O</text>
        <dbReference type="Rhea" id="RHEA:16105"/>
        <dbReference type="ChEBI" id="CHEBI:15377"/>
        <dbReference type="ChEBI" id="CHEBI:57318"/>
        <dbReference type="ChEBI" id="CHEBI:58856"/>
        <dbReference type="EC" id="4.2.1.17"/>
    </reaction>
</comment>
<evidence type="ECO:0000256" key="5">
    <source>
        <dbReference type="ARBA" id="ARBA00023239"/>
    </source>
</evidence>
<dbReference type="InterPro" id="IPR029045">
    <property type="entry name" value="ClpP/crotonase-like_dom_sf"/>
</dbReference>
<sequence>MSGPQVSATVVDRVHVEETDGVLVVTIDRQHARNSINRATSEAIAAAMAELDRRDDLTAGVIAGAGSVFCAGMDLKAFIAGENVSLPELGFAGLVEKPPAKPLIAAVDGPALGGGFEIVLSCDLVVASENASFGLPEVRRGLLAGAGGLLRLPRRIPYQLAMEAALTGQPIDAETARGAGLVNRLVPAGEATAAAVELAKAIAANAPLAVRASKEIMARSREWNSEEEFDKMRDIYLPVRSSNDAREGALAFKEKRAPRWTAT</sequence>
<gene>
    <name evidence="9" type="ORF">SAMN06265174_10767</name>
</gene>
<evidence type="ECO:0000256" key="3">
    <source>
        <dbReference type="ARBA" id="ARBA00022832"/>
    </source>
</evidence>
<protein>
    <submittedName>
        <fullName evidence="9">Short chain enoyl-CoA hydratase</fullName>
    </submittedName>
</protein>
<proteinExistence type="inferred from homology"/>
<comment type="catalytic activity">
    <reaction evidence="7">
        <text>a 4-saturated-(3S)-3-hydroxyacyl-CoA = a (3E)-enoyl-CoA + H2O</text>
        <dbReference type="Rhea" id="RHEA:20724"/>
        <dbReference type="ChEBI" id="CHEBI:15377"/>
        <dbReference type="ChEBI" id="CHEBI:58521"/>
        <dbReference type="ChEBI" id="CHEBI:137480"/>
        <dbReference type="EC" id="4.2.1.17"/>
    </reaction>
</comment>
<dbReference type="NCBIfam" id="NF006100">
    <property type="entry name" value="PRK08252.1"/>
    <property type="match status" value="1"/>
</dbReference>
<evidence type="ECO:0000256" key="8">
    <source>
        <dbReference type="RuleBase" id="RU003707"/>
    </source>
</evidence>
<evidence type="ECO:0000256" key="4">
    <source>
        <dbReference type="ARBA" id="ARBA00023098"/>
    </source>
</evidence>
<evidence type="ECO:0000256" key="1">
    <source>
        <dbReference type="ARBA" id="ARBA00002994"/>
    </source>
</evidence>
<evidence type="ECO:0000256" key="7">
    <source>
        <dbReference type="ARBA" id="ARBA00023717"/>
    </source>
</evidence>
<dbReference type="RefSeq" id="WP_407334837.1">
    <property type="nucleotide sequence ID" value="NZ_BAAAQH010000012.1"/>
</dbReference>
<accession>A0ABY1N321</accession>
<comment type="function">
    <text evidence="1">Could possibly oxidize fatty acids using specific components.</text>
</comment>
<dbReference type="Proteomes" id="UP000315460">
    <property type="component" value="Unassembled WGS sequence"/>
</dbReference>
<evidence type="ECO:0000256" key="2">
    <source>
        <dbReference type="ARBA" id="ARBA00005254"/>
    </source>
</evidence>
<dbReference type="SUPFAM" id="SSF52096">
    <property type="entry name" value="ClpP/crotonase"/>
    <property type="match status" value="1"/>
</dbReference>
<name>A0ABY1N321_9ACTN</name>
<dbReference type="PROSITE" id="PS00166">
    <property type="entry name" value="ENOYL_COA_HYDRATASE"/>
    <property type="match status" value="1"/>
</dbReference>